<dbReference type="eggNOG" id="COG2124">
    <property type="taxonomic scope" value="Bacteria"/>
</dbReference>
<dbReference type="PANTHER" id="PTHR24291">
    <property type="entry name" value="CYTOCHROME P450 FAMILY 4"/>
    <property type="match status" value="1"/>
</dbReference>
<dbReference type="STRING" id="1185876.BN8_04947"/>
<dbReference type="Proteomes" id="UP000009309">
    <property type="component" value="Unassembled WGS sequence"/>
</dbReference>
<evidence type="ECO:0000256" key="2">
    <source>
        <dbReference type="ARBA" id="ARBA00022617"/>
    </source>
</evidence>
<dbReference type="CDD" id="cd20620">
    <property type="entry name" value="CYP132-like"/>
    <property type="match status" value="1"/>
</dbReference>
<gene>
    <name evidence="9" type="primary">cyc2</name>
    <name evidence="9" type="ORF">BN8_04947</name>
</gene>
<dbReference type="EMBL" id="CAIT01000009">
    <property type="protein sequence ID" value="CCH55669.1"/>
    <property type="molecule type" value="Genomic_DNA"/>
</dbReference>
<organism evidence="9 10">
    <name type="scientific">Fibrisoma limi BUZ 3</name>
    <dbReference type="NCBI Taxonomy" id="1185876"/>
    <lineage>
        <taxon>Bacteria</taxon>
        <taxon>Pseudomonadati</taxon>
        <taxon>Bacteroidota</taxon>
        <taxon>Cytophagia</taxon>
        <taxon>Cytophagales</taxon>
        <taxon>Spirosomataceae</taxon>
        <taxon>Fibrisoma</taxon>
    </lineage>
</organism>
<evidence type="ECO:0000256" key="5">
    <source>
        <dbReference type="ARBA" id="ARBA00023004"/>
    </source>
</evidence>
<dbReference type="AlphaFoldDB" id="I2GP41"/>
<dbReference type="EC" id="1.14.-.-" evidence="9"/>
<evidence type="ECO:0000256" key="8">
    <source>
        <dbReference type="RuleBase" id="RU000461"/>
    </source>
</evidence>
<name>I2GP41_9BACT</name>
<dbReference type="PRINTS" id="PR00385">
    <property type="entry name" value="P450"/>
</dbReference>
<dbReference type="PROSITE" id="PS00086">
    <property type="entry name" value="CYTOCHROME_P450"/>
    <property type="match status" value="1"/>
</dbReference>
<dbReference type="InterPro" id="IPR050196">
    <property type="entry name" value="Cytochrome_P450_Monoox"/>
</dbReference>
<dbReference type="GO" id="GO:0016705">
    <property type="term" value="F:oxidoreductase activity, acting on paired donors, with incorporation or reduction of molecular oxygen"/>
    <property type="evidence" value="ECO:0007669"/>
    <property type="project" value="InterPro"/>
</dbReference>
<evidence type="ECO:0000256" key="4">
    <source>
        <dbReference type="ARBA" id="ARBA00023002"/>
    </source>
</evidence>
<sequence length="452" mass="50992">METIISPTRPVPVHPGLPFIGNTLEYVRGPLPFLNRLQEQYGQSRAVRIALGGLTTILLLKPEETRYVLQENNRNYGRGRSFAVLRQFLGNGLLTSEGDFWRRQRRLAQPAFHKQKLAILAETMIDEAVAWADRLQQADHKGPVNVTSATIDATLRIVSRTLFGSVLTDGVDNLSNALASLNHLANNTLINPIRLPKWIPTPNQRAFRRATETVDRLIHQIIQTRRASAESHDDLLDMLLRAEDEETSERMSDQQLRDEVVTLFIAGHETTATSLAWTLHLLANHPDVQARAKAEVETVLAERDRPSPEDLRSLTYLMQIIQESLRMYPPAWAMTRLSLGPDQLGDYAIKAGDGILLSPYVLHHDPASWPEPEQFNPDRFLPERVKERHPYAFLPFGGGPRLCIGNQFALMEMQVMLAVLLQRFIIKPTGQPIDAQPLITLRSKQAVTVFLS</sequence>
<dbReference type="GO" id="GO:0005506">
    <property type="term" value="F:iron ion binding"/>
    <property type="evidence" value="ECO:0007669"/>
    <property type="project" value="InterPro"/>
</dbReference>
<dbReference type="Pfam" id="PF00067">
    <property type="entry name" value="p450"/>
    <property type="match status" value="1"/>
</dbReference>
<dbReference type="SUPFAM" id="SSF48264">
    <property type="entry name" value="Cytochrome P450"/>
    <property type="match status" value="1"/>
</dbReference>
<dbReference type="OrthoDB" id="9764248at2"/>
<keyword evidence="2 7" id="KW-0349">Heme</keyword>
<accession>I2GP41</accession>
<comment type="similarity">
    <text evidence="1 8">Belongs to the cytochrome P450 family.</text>
</comment>
<dbReference type="GO" id="GO:0020037">
    <property type="term" value="F:heme binding"/>
    <property type="evidence" value="ECO:0007669"/>
    <property type="project" value="InterPro"/>
</dbReference>
<comment type="cofactor">
    <cofactor evidence="7">
        <name>heme</name>
        <dbReference type="ChEBI" id="CHEBI:30413"/>
    </cofactor>
</comment>
<keyword evidence="6 8" id="KW-0503">Monooxygenase</keyword>
<keyword evidence="5 7" id="KW-0408">Iron</keyword>
<dbReference type="RefSeq" id="WP_009284235.1">
    <property type="nucleotide sequence ID" value="NZ_CAIT01000009.1"/>
</dbReference>
<proteinExistence type="inferred from homology"/>
<evidence type="ECO:0000313" key="10">
    <source>
        <dbReference type="Proteomes" id="UP000009309"/>
    </source>
</evidence>
<keyword evidence="4 8" id="KW-0560">Oxidoreductase</keyword>
<dbReference type="InterPro" id="IPR036396">
    <property type="entry name" value="Cyt_P450_sf"/>
</dbReference>
<evidence type="ECO:0000256" key="3">
    <source>
        <dbReference type="ARBA" id="ARBA00022723"/>
    </source>
</evidence>
<comment type="caution">
    <text evidence="9">The sequence shown here is derived from an EMBL/GenBank/DDBJ whole genome shotgun (WGS) entry which is preliminary data.</text>
</comment>
<protein>
    <submittedName>
        <fullName evidence="9">Cyc2 protein</fullName>
        <ecNumber evidence="9">1.14.-.-</ecNumber>
    </submittedName>
</protein>
<dbReference type="PRINTS" id="PR00463">
    <property type="entry name" value="EP450I"/>
</dbReference>
<feature type="binding site" description="axial binding residue" evidence="7">
    <location>
        <position position="403"/>
    </location>
    <ligand>
        <name>heme</name>
        <dbReference type="ChEBI" id="CHEBI:30413"/>
    </ligand>
    <ligandPart>
        <name>Fe</name>
        <dbReference type="ChEBI" id="CHEBI:18248"/>
    </ligandPart>
</feature>
<dbReference type="InterPro" id="IPR001128">
    <property type="entry name" value="Cyt_P450"/>
</dbReference>
<dbReference type="InterPro" id="IPR002401">
    <property type="entry name" value="Cyt_P450_E_grp-I"/>
</dbReference>
<reference evidence="9 10" key="1">
    <citation type="journal article" date="2012" name="J. Bacteriol.">
        <title>Genome Sequence of the Filamentous Bacterium Fibrisoma limi BUZ 3T.</title>
        <authorList>
            <person name="Filippini M."/>
            <person name="Qi W."/>
            <person name="Jaenicke S."/>
            <person name="Goesmann A."/>
            <person name="Smits T.H."/>
            <person name="Bagheri H.C."/>
        </authorList>
    </citation>
    <scope>NUCLEOTIDE SEQUENCE [LARGE SCALE GENOMIC DNA]</scope>
    <source>
        <strain evidence="10">BUZ 3T</strain>
    </source>
</reference>
<keyword evidence="3 7" id="KW-0479">Metal-binding</keyword>
<evidence type="ECO:0000256" key="7">
    <source>
        <dbReference type="PIRSR" id="PIRSR602401-1"/>
    </source>
</evidence>
<evidence type="ECO:0000256" key="6">
    <source>
        <dbReference type="ARBA" id="ARBA00023033"/>
    </source>
</evidence>
<evidence type="ECO:0000256" key="1">
    <source>
        <dbReference type="ARBA" id="ARBA00010617"/>
    </source>
</evidence>
<dbReference type="GO" id="GO:0004497">
    <property type="term" value="F:monooxygenase activity"/>
    <property type="evidence" value="ECO:0007669"/>
    <property type="project" value="UniProtKB-KW"/>
</dbReference>
<dbReference type="Gene3D" id="1.10.630.10">
    <property type="entry name" value="Cytochrome P450"/>
    <property type="match status" value="1"/>
</dbReference>
<evidence type="ECO:0000313" key="9">
    <source>
        <dbReference type="EMBL" id="CCH55669.1"/>
    </source>
</evidence>
<dbReference type="InterPro" id="IPR017972">
    <property type="entry name" value="Cyt_P450_CS"/>
</dbReference>
<dbReference type="PANTHER" id="PTHR24291:SF50">
    <property type="entry name" value="BIFUNCTIONAL ALBAFLAVENONE MONOOXYGENASE_TERPENE SYNTHASE"/>
    <property type="match status" value="1"/>
</dbReference>
<keyword evidence="10" id="KW-1185">Reference proteome</keyword>